<dbReference type="Gene3D" id="1.10.287.110">
    <property type="entry name" value="DnaJ domain"/>
    <property type="match status" value="1"/>
</dbReference>
<dbReference type="CDD" id="cd06257">
    <property type="entry name" value="DnaJ"/>
    <property type="match status" value="1"/>
</dbReference>
<gene>
    <name evidence="3" type="primary">djlA_2</name>
    <name evidence="3" type="ORF">GALL_79140</name>
</gene>
<dbReference type="Pfam" id="PF00226">
    <property type="entry name" value="DnaJ"/>
    <property type="match status" value="1"/>
</dbReference>
<dbReference type="InterPro" id="IPR007791">
    <property type="entry name" value="DjlA_N"/>
</dbReference>
<dbReference type="EMBL" id="MLJW01000024">
    <property type="protein sequence ID" value="OIR09992.1"/>
    <property type="molecule type" value="Genomic_DNA"/>
</dbReference>
<dbReference type="SUPFAM" id="SSF158682">
    <property type="entry name" value="TerB-like"/>
    <property type="match status" value="1"/>
</dbReference>
<organism evidence="3">
    <name type="scientific">mine drainage metagenome</name>
    <dbReference type="NCBI Taxonomy" id="410659"/>
    <lineage>
        <taxon>unclassified sequences</taxon>
        <taxon>metagenomes</taxon>
        <taxon>ecological metagenomes</taxon>
    </lineage>
</organism>
<dbReference type="InterPro" id="IPR050817">
    <property type="entry name" value="DjlA_DnaK_co-chaperone"/>
</dbReference>
<evidence type="ECO:0000259" key="2">
    <source>
        <dbReference type="PROSITE" id="PS50076"/>
    </source>
</evidence>
<feature type="transmembrane region" description="Helical" evidence="1">
    <location>
        <begin position="7"/>
        <end position="33"/>
    </location>
</feature>
<dbReference type="AlphaFoldDB" id="A0A1J5T167"/>
<dbReference type="InterPro" id="IPR036869">
    <property type="entry name" value="J_dom_sf"/>
</dbReference>
<keyword evidence="1" id="KW-0472">Membrane</keyword>
<dbReference type="Pfam" id="PF05099">
    <property type="entry name" value="TerB"/>
    <property type="match status" value="1"/>
</dbReference>
<feature type="domain" description="J" evidence="2">
    <location>
        <begin position="183"/>
        <end position="247"/>
    </location>
</feature>
<comment type="caution">
    <text evidence="3">The sequence shown here is derived from an EMBL/GenBank/DDBJ whole genome shotgun (WGS) entry which is preliminary data.</text>
</comment>
<keyword evidence="1" id="KW-1133">Transmembrane helix</keyword>
<dbReference type="Gene3D" id="1.10.3680.10">
    <property type="entry name" value="TerB-like"/>
    <property type="match status" value="1"/>
</dbReference>
<accession>A0A1J5T167</accession>
<dbReference type="PANTHER" id="PTHR24074">
    <property type="entry name" value="CO-CHAPERONE PROTEIN DJLA"/>
    <property type="match status" value="1"/>
</dbReference>
<dbReference type="PRINTS" id="PR00625">
    <property type="entry name" value="JDOMAIN"/>
</dbReference>
<dbReference type="SUPFAM" id="SSF46565">
    <property type="entry name" value="Chaperone J-domain"/>
    <property type="match status" value="1"/>
</dbReference>
<reference evidence="3" key="1">
    <citation type="submission" date="2016-10" db="EMBL/GenBank/DDBJ databases">
        <title>Sequence of Gallionella enrichment culture.</title>
        <authorList>
            <person name="Poehlein A."/>
            <person name="Muehling M."/>
            <person name="Daniel R."/>
        </authorList>
    </citation>
    <scope>NUCLEOTIDE SEQUENCE</scope>
</reference>
<sequence>MAIWGKIFGAMVGFGLGHSLMGAVLGLAVGHWIDRSFATPGARPPFGGTTAAGREAARRQQVFTESVVTLAAKLAKADGPVTRIEVDAFKALFVLPPGQMGQIADLWDRARETPEGFEAAARRLAECFAFAPPLLAEVLNALNRVALADGPLHPAEEAFLARVADIFGLSGRHFHRDERDAADPYALLGVSRGADMAEIKAAWRRLSRENHPDALAAKGMPQDYIAIATKKMAEINAAYDRIRTERGEH</sequence>
<dbReference type="PROSITE" id="PS50076">
    <property type="entry name" value="DNAJ_2"/>
    <property type="match status" value="1"/>
</dbReference>
<keyword evidence="1" id="KW-0812">Transmembrane</keyword>
<proteinExistence type="predicted"/>
<evidence type="ECO:0000256" key="1">
    <source>
        <dbReference type="SAM" id="Phobius"/>
    </source>
</evidence>
<dbReference type="InterPro" id="IPR029024">
    <property type="entry name" value="TerB-like"/>
</dbReference>
<dbReference type="SMART" id="SM00271">
    <property type="entry name" value="DnaJ"/>
    <property type="match status" value="1"/>
</dbReference>
<dbReference type="InterPro" id="IPR001623">
    <property type="entry name" value="DnaJ_domain"/>
</dbReference>
<name>A0A1J5T167_9ZZZZ</name>
<protein>
    <submittedName>
        <fullName evidence="3">DnaJ-like protein DjlA</fullName>
    </submittedName>
</protein>
<dbReference type="CDD" id="cd07316">
    <property type="entry name" value="terB_like_DjlA"/>
    <property type="match status" value="1"/>
</dbReference>
<evidence type="ECO:0000313" key="3">
    <source>
        <dbReference type="EMBL" id="OIR09992.1"/>
    </source>
</evidence>